<evidence type="ECO:0000313" key="4">
    <source>
        <dbReference type="Proteomes" id="UP000755585"/>
    </source>
</evidence>
<dbReference type="Gene3D" id="3.40.630.30">
    <property type="match status" value="1"/>
</dbReference>
<evidence type="ECO:0000256" key="1">
    <source>
        <dbReference type="SAM" id="MobiDB-lite"/>
    </source>
</evidence>
<dbReference type="InterPro" id="IPR016181">
    <property type="entry name" value="Acyl_CoA_acyltransferase"/>
</dbReference>
<protein>
    <submittedName>
        <fullName evidence="3">RimJ/RimL family protein N-acetyltransferase</fullName>
    </submittedName>
</protein>
<name>A0ABS4UNP8_9ACTN</name>
<accession>A0ABS4UNP8</accession>
<gene>
    <name evidence="3" type="ORF">JOF29_004317</name>
</gene>
<dbReference type="InterPro" id="IPR000182">
    <property type="entry name" value="GNAT_dom"/>
</dbReference>
<feature type="region of interest" description="Disordered" evidence="1">
    <location>
        <begin position="152"/>
        <end position="172"/>
    </location>
</feature>
<reference evidence="3 4" key="1">
    <citation type="submission" date="2021-03" db="EMBL/GenBank/DDBJ databases">
        <title>Sequencing the genomes of 1000 actinobacteria strains.</title>
        <authorList>
            <person name="Klenk H.-P."/>
        </authorList>
    </citation>
    <scope>NUCLEOTIDE SEQUENCE [LARGE SCALE GENOMIC DNA]</scope>
    <source>
        <strain evidence="3 4">DSM 18824</strain>
    </source>
</reference>
<dbReference type="PANTHER" id="PTHR43792">
    <property type="entry name" value="GNAT FAMILY, PUTATIVE (AFU_ORTHOLOGUE AFUA_3G00765)-RELATED-RELATED"/>
    <property type="match status" value="1"/>
</dbReference>
<sequence length="172" mass="19172">MELTTPRLTLRWPVESDFQMLCELWTDPRVARFMDDYGPRDIPSVREWLDLHAGGTSRNGTHLQLILTHHTTPVGWLGLGESNSPIAAWSFGYAIHPAHRSHGYATEALTAALTHCHTHLSVPTLWGECHPPNTASAHVMLTAGLQELSPTPTSRRFLYTPTTHQPLPQPTT</sequence>
<dbReference type="SUPFAM" id="SSF55729">
    <property type="entry name" value="Acyl-CoA N-acyltransferases (Nat)"/>
    <property type="match status" value="1"/>
</dbReference>
<dbReference type="PROSITE" id="PS51186">
    <property type="entry name" value="GNAT"/>
    <property type="match status" value="1"/>
</dbReference>
<organism evidence="3 4">
    <name type="scientific">Kribbella aluminosa</name>
    <dbReference type="NCBI Taxonomy" id="416017"/>
    <lineage>
        <taxon>Bacteria</taxon>
        <taxon>Bacillati</taxon>
        <taxon>Actinomycetota</taxon>
        <taxon>Actinomycetes</taxon>
        <taxon>Propionibacteriales</taxon>
        <taxon>Kribbellaceae</taxon>
        <taxon>Kribbella</taxon>
    </lineage>
</organism>
<proteinExistence type="predicted"/>
<dbReference type="RefSeq" id="WP_209695858.1">
    <property type="nucleotide sequence ID" value="NZ_BAAAVU010000012.1"/>
</dbReference>
<dbReference type="CDD" id="cd04301">
    <property type="entry name" value="NAT_SF"/>
    <property type="match status" value="1"/>
</dbReference>
<evidence type="ECO:0000313" key="3">
    <source>
        <dbReference type="EMBL" id="MBP2353234.1"/>
    </source>
</evidence>
<comment type="caution">
    <text evidence="3">The sequence shown here is derived from an EMBL/GenBank/DDBJ whole genome shotgun (WGS) entry which is preliminary data.</text>
</comment>
<dbReference type="Proteomes" id="UP000755585">
    <property type="component" value="Unassembled WGS sequence"/>
</dbReference>
<dbReference type="InterPro" id="IPR051531">
    <property type="entry name" value="N-acetyltransferase"/>
</dbReference>
<keyword evidence="4" id="KW-1185">Reference proteome</keyword>
<dbReference type="PANTHER" id="PTHR43792:SF16">
    <property type="entry name" value="N-ACETYLTRANSFERASE DOMAIN-CONTAINING PROTEIN"/>
    <property type="match status" value="1"/>
</dbReference>
<dbReference type="Pfam" id="PF13302">
    <property type="entry name" value="Acetyltransf_3"/>
    <property type="match status" value="1"/>
</dbReference>
<feature type="domain" description="N-acetyltransferase" evidence="2">
    <location>
        <begin position="8"/>
        <end position="172"/>
    </location>
</feature>
<dbReference type="EMBL" id="JAGINT010000001">
    <property type="protein sequence ID" value="MBP2353234.1"/>
    <property type="molecule type" value="Genomic_DNA"/>
</dbReference>
<evidence type="ECO:0000259" key="2">
    <source>
        <dbReference type="PROSITE" id="PS51186"/>
    </source>
</evidence>